<reference evidence="5 6" key="1">
    <citation type="submission" date="2020-05" db="EMBL/GenBank/DDBJ databases">
        <title>Complete genome of Desulfobulbus oligotrophicus.</title>
        <authorList>
            <person name="Podar M."/>
        </authorList>
    </citation>
    <scope>NUCLEOTIDE SEQUENCE [LARGE SCALE GENOMIC DNA]</scope>
    <source>
        <strain evidence="5 6">Prop6</strain>
    </source>
</reference>
<evidence type="ECO:0000259" key="4">
    <source>
        <dbReference type="PROSITE" id="PS00662"/>
    </source>
</evidence>
<dbReference type="Proteomes" id="UP000596092">
    <property type="component" value="Chromosome"/>
</dbReference>
<dbReference type="Pfam" id="PF05157">
    <property type="entry name" value="MshEN"/>
    <property type="match status" value="1"/>
</dbReference>
<dbReference type="FunFam" id="3.40.50.300:FF:000398">
    <property type="entry name" value="Type IV pilus assembly ATPase PilB"/>
    <property type="match status" value="1"/>
</dbReference>
<dbReference type="InterPro" id="IPR007831">
    <property type="entry name" value="T2SS_GspE_N"/>
</dbReference>
<keyword evidence="6" id="KW-1185">Reference proteome</keyword>
<dbReference type="GO" id="GO:0005886">
    <property type="term" value="C:plasma membrane"/>
    <property type="evidence" value="ECO:0007669"/>
    <property type="project" value="TreeGrafter"/>
</dbReference>
<keyword evidence="3" id="KW-0067">ATP-binding</keyword>
<dbReference type="InterPro" id="IPR037257">
    <property type="entry name" value="T2SS_E_N_sf"/>
</dbReference>
<evidence type="ECO:0000313" key="5">
    <source>
        <dbReference type="EMBL" id="QQG64870.1"/>
    </source>
</evidence>
<feature type="domain" description="Bacterial type II secretion system protein E" evidence="4">
    <location>
        <begin position="423"/>
        <end position="437"/>
    </location>
</feature>
<comment type="similarity">
    <text evidence="1">Belongs to the GSP E family.</text>
</comment>
<dbReference type="GO" id="GO:0005524">
    <property type="term" value="F:ATP binding"/>
    <property type="evidence" value="ECO:0007669"/>
    <property type="project" value="UniProtKB-KW"/>
</dbReference>
<organism evidence="5 6">
    <name type="scientific">Desulfobulbus oligotrophicus</name>
    <dbReference type="NCBI Taxonomy" id="1909699"/>
    <lineage>
        <taxon>Bacteria</taxon>
        <taxon>Pseudomonadati</taxon>
        <taxon>Thermodesulfobacteriota</taxon>
        <taxon>Desulfobulbia</taxon>
        <taxon>Desulfobulbales</taxon>
        <taxon>Desulfobulbaceae</taxon>
        <taxon>Desulfobulbus</taxon>
    </lineage>
</organism>
<dbReference type="Gene3D" id="3.30.450.90">
    <property type="match status" value="1"/>
</dbReference>
<evidence type="ECO:0000256" key="3">
    <source>
        <dbReference type="ARBA" id="ARBA00022840"/>
    </source>
</evidence>
<gene>
    <name evidence="5" type="ORF">HP555_02830</name>
</gene>
<dbReference type="EMBL" id="CP054140">
    <property type="protein sequence ID" value="QQG64870.1"/>
    <property type="molecule type" value="Genomic_DNA"/>
</dbReference>
<accession>A0A7T5VBK7</accession>
<dbReference type="SUPFAM" id="SSF160246">
    <property type="entry name" value="EspE N-terminal domain-like"/>
    <property type="match status" value="1"/>
</dbReference>
<dbReference type="PROSITE" id="PS00662">
    <property type="entry name" value="T2SP_E"/>
    <property type="match status" value="1"/>
</dbReference>
<keyword evidence="2" id="KW-0547">Nucleotide-binding</keyword>
<dbReference type="InterPro" id="IPR003593">
    <property type="entry name" value="AAA+_ATPase"/>
</dbReference>
<evidence type="ECO:0000313" key="6">
    <source>
        <dbReference type="Proteomes" id="UP000596092"/>
    </source>
</evidence>
<dbReference type="Gene3D" id="3.30.300.160">
    <property type="entry name" value="Type II secretion system, protein E, N-terminal domain"/>
    <property type="match status" value="1"/>
</dbReference>
<protein>
    <submittedName>
        <fullName evidence="5">Type II/IV secretion system protein</fullName>
    </submittedName>
</protein>
<evidence type="ECO:0000256" key="2">
    <source>
        <dbReference type="ARBA" id="ARBA00022741"/>
    </source>
</evidence>
<proteinExistence type="inferred from homology"/>
<name>A0A7T5VBK7_9BACT</name>
<dbReference type="GO" id="GO:0016887">
    <property type="term" value="F:ATP hydrolysis activity"/>
    <property type="evidence" value="ECO:0007669"/>
    <property type="project" value="TreeGrafter"/>
</dbReference>
<dbReference type="InterPro" id="IPR027417">
    <property type="entry name" value="P-loop_NTPase"/>
</dbReference>
<dbReference type="CDD" id="cd01129">
    <property type="entry name" value="PulE-GspE-like"/>
    <property type="match status" value="1"/>
</dbReference>
<dbReference type="AlphaFoldDB" id="A0A7T5VBK7"/>
<dbReference type="InterPro" id="IPR001482">
    <property type="entry name" value="T2SS/T4SS_dom"/>
</dbReference>
<sequence length="610" mass="68534">MSFLNSEALLDLLIKQQLLSHEQRRFVLLQQGKQRQKLLKQFGGRRQEDRNRQLKGFPDLVDIIVALGLENPDVQQGPLTEETIMRAVSRGLKIPFKKLDPLELDMDTVTKTIPRSFAVSHLILPLTLQNGVLEVVSYHPDIQSVFEDIERANQVKIRPYLSTRSDIKKILAEFFGFQRSITAAESQFGTTSVSTAVDIGNLEQYVRLASTKELSSTDQHIKAAVNHLFSYALEQRASDIHIEPKRDTCLVRFRIDGILHTIYKLPKAVHSAITSRIKGLARLDIAEKRRPQDGRIKIGRQEESQEAEIRVSTVPVAFGEKTVMRILNPEVIFQQLDNLGFSRRDRLVYNSFMNAAHGIVLVTGPTGSGKSTTLYSTLKQIATPEINIVTIEDPVEMVYEEFNQIAVQQQIDVTFSSILRNILRQDPDIIMIGEIRDLETATHAVQAALTGHLVFSTLHTNDAVSTIIRLEDLGLEPFLIASTMLGALAQRLVRRNCPYCLEPYTMDSAELRKLGFPLAAGHNSIELKRGKGCLQCRNTGYLGRMGIFEVFPMSEQLKKLIAAKANGSELRQIAVREGMTTLREDAWRKVQAGLTTVEEALRVTGETETI</sequence>
<dbReference type="Pfam" id="PF00437">
    <property type="entry name" value="T2SSE"/>
    <property type="match status" value="1"/>
</dbReference>
<dbReference type="Gene3D" id="3.40.50.300">
    <property type="entry name" value="P-loop containing nucleotide triphosphate hydrolases"/>
    <property type="match status" value="1"/>
</dbReference>
<dbReference type="SMART" id="SM00382">
    <property type="entry name" value="AAA"/>
    <property type="match status" value="1"/>
</dbReference>
<dbReference type="KEGG" id="dog:HP555_02830"/>
<dbReference type="PANTHER" id="PTHR30258:SF13">
    <property type="entry name" value="SECRETION PATHWAY ATPASE-RELATED"/>
    <property type="match status" value="1"/>
</dbReference>
<dbReference type="SUPFAM" id="SSF52540">
    <property type="entry name" value="P-loop containing nucleoside triphosphate hydrolases"/>
    <property type="match status" value="1"/>
</dbReference>
<dbReference type="RefSeq" id="WP_199263702.1">
    <property type="nucleotide sequence ID" value="NZ_CP054140.1"/>
</dbReference>
<dbReference type="PANTHER" id="PTHR30258">
    <property type="entry name" value="TYPE II SECRETION SYSTEM PROTEIN GSPE-RELATED"/>
    <property type="match status" value="1"/>
</dbReference>
<evidence type="ECO:0000256" key="1">
    <source>
        <dbReference type="ARBA" id="ARBA00006611"/>
    </source>
</evidence>